<evidence type="ECO:0000256" key="3">
    <source>
        <dbReference type="PIRSR" id="PIRSR001488-1"/>
    </source>
</evidence>
<keyword evidence="2" id="KW-0574">Periplasm</keyword>
<feature type="disulfide bond" description="Redox-active" evidence="3">
    <location>
        <begin position="57"/>
        <end position="60"/>
    </location>
</feature>
<dbReference type="InterPro" id="IPR050824">
    <property type="entry name" value="Thiol_disulfide_DsbA"/>
</dbReference>
<feature type="domain" description="Thioredoxin" evidence="5">
    <location>
        <begin position="12"/>
        <end position="170"/>
    </location>
</feature>
<comment type="subcellular location">
    <subcellularLocation>
        <location evidence="2">Periplasm</location>
    </subcellularLocation>
</comment>
<dbReference type="RefSeq" id="WP_186910841.1">
    <property type="nucleotide sequence ID" value="NZ_JACOFV010000001.1"/>
</dbReference>
<sequence length="222" mass="24866">MSFIKLSVIVCAFISSIAMASPVTPQKGVDYLGLSSPQEVKTAPGKVEVIEFFMYHCPACNALEPDLAEWIKRQGDKVTFRRIHLPYHGPKDAEAHLFLTLDALGLEQNLHAKVLEAWHQNHQPLRTDEDNLEWAIKNGIDKTKFIDAYNSFSVTTSLTRLAKVVENYEVNSTPTFVVNGRYLTNSSMLAESNPKMSRGEVTQATFQVIDALVANVLKERTK</sequence>
<dbReference type="SUPFAM" id="SSF52833">
    <property type="entry name" value="Thioredoxin-like"/>
    <property type="match status" value="1"/>
</dbReference>
<keyword evidence="2" id="KW-1015">Disulfide bond</keyword>
<comment type="caution">
    <text evidence="6">The sequence shown here is derived from an EMBL/GenBank/DDBJ whole genome shotgun (WGS) entry which is preliminary data.</text>
</comment>
<evidence type="ECO:0000259" key="5">
    <source>
        <dbReference type="PROSITE" id="PS51352"/>
    </source>
</evidence>
<protein>
    <recommendedName>
        <fullName evidence="2">Thiol:disulfide interchange protein</fullName>
    </recommendedName>
</protein>
<evidence type="ECO:0000313" key="7">
    <source>
        <dbReference type="Proteomes" id="UP000634011"/>
    </source>
</evidence>
<dbReference type="EMBL" id="JACOFV010000001">
    <property type="protein sequence ID" value="MBC3860930.1"/>
    <property type="molecule type" value="Genomic_DNA"/>
</dbReference>
<dbReference type="InterPro" id="IPR013766">
    <property type="entry name" value="Thioredoxin_domain"/>
</dbReference>
<evidence type="ECO:0000313" key="6">
    <source>
        <dbReference type="EMBL" id="MBC3860930.1"/>
    </source>
</evidence>
<evidence type="ECO:0000256" key="4">
    <source>
        <dbReference type="SAM" id="SignalP"/>
    </source>
</evidence>
<dbReference type="PANTHER" id="PTHR35891:SF3">
    <property type="entry name" value="THIOL:DISULFIDE INTERCHANGE PROTEIN DSBL"/>
    <property type="match status" value="1"/>
</dbReference>
<dbReference type="PIRSF" id="PIRSF001488">
    <property type="entry name" value="Tdi_protein"/>
    <property type="match status" value="1"/>
</dbReference>
<dbReference type="GO" id="GO:0042597">
    <property type="term" value="C:periplasmic space"/>
    <property type="evidence" value="ECO:0007669"/>
    <property type="project" value="UniProtKB-SubCell"/>
</dbReference>
<proteinExistence type="inferred from homology"/>
<keyword evidence="1 4" id="KW-0732">Signal</keyword>
<comment type="similarity">
    <text evidence="2">Belongs to the thioredoxin family.</text>
</comment>
<reference evidence="6" key="1">
    <citation type="submission" date="2020-08" db="EMBL/GenBank/DDBJ databases">
        <title>Novel species isolated from subtropical streams in China.</title>
        <authorList>
            <person name="Lu H."/>
        </authorList>
    </citation>
    <scope>NUCLEOTIDE SEQUENCE</scope>
    <source>
        <strain evidence="6">KACC 12607</strain>
    </source>
</reference>
<dbReference type="Gene3D" id="3.40.30.10">
    <property type="entry name" value="Glutaredoxin"/>
    <property type="match status" value="1"/>
</dbReference>
<dbReference type="CDD" id="cd03019">
    <property type="entry name" value="DsbA_DsbA"/>
    <property type="match status" value="1"/>
</dbReference>
<feature type="signal peptide" evidence="4">
    <location>
        <begin position="1"/>
        <end position="20"/>
    </location>
</feature>
<dbReference type="Pfam" id="PF13462">
    <property type="entry name" value="Thioredoxin_4"/>
    <property type="match status" value="1"/>
</dbReference>
<dbReference type="AlphaFoldDB" id="A0A923HF72"/>
<gene>
    <name evidence="6" type="ORF">H8K32_02365</name>
</gene>
<evidence type="ECO:0000256" key="1">
    <source>
        <dbReference type="ARBA" id="ARBA00022729"/>
    </source>
</evidence>
<dbReference type="Proteomes" id="UP000634011">
    <property type="component" value="Unassembled WGS sequence"/>
</dbReference>
<dbReference type="InterPro" id="IPR023205">
    <property type="entry name" value="DsbA/DsbL"/>
</dbReference>
<keyword evidence="7" id="KW-1185">Reference proteome</keyword>
<dbReference type="PANTHER" id="PTHR35891">
    <property type="entry name" value="THIOL:DISULFIDE INTERCHANGE PROTEIN DSBA"/>
    <property type="match status" value="1"/>
</dbReference>
<name>A0A923HF72_9BURK</name>
<organism evidence="6 7">
    <name type="scientific">Undibacterium jejuense</name>
    <dbReference type="NCBI Taxonomy" id="1344949"/>
    <lineage>
        <taxon>Bacteria</taxon>
        <taxon>Pseudomonadati</taxon>
        <taxon>Pseudomonadota</taxon>
        <taxon>Betaproteobacteria</taxon>
        <taxon>Burkholderiales</taxon>
        <taxon>Oxalobacteraceae</taxon>
        <taxon>Undibacterium</taxon>
    </lineage>
</organism>
<dbReference type="InterPro" id="IPR036249">
    <property type="entry name" value="Thioredoxin-like_sf"/>
</dbReference>
<dbReference type="InterPro" id="IPR012336">
    <property type="entry name" value="Thioredoxin-like_fold"/>
</dbReference>
<accession>A0A923HF72</accession>
<dbReference type="PROSITE" id="PS51352">
    <property type="entry name" value="THIOREDOXIN_2"/>
    <property type="match status" value="1"/>
</dbReference>
<evidence type="ECO:0000256" key="2">
    <source>
        <dbReference type="PIRNR" id="PIRNR001488"/>
    </source>
</evidence>
<feature type="chain" id="PRO_5037495998" description="Thiol:disulfide interchange protein" evidence="4">
    <location>
        <begin position="21"/>
        <end position="222"/>
    </location>
</feature>